<keyword evidence="3" id="KW-1185">Reference proteome</keyword>
<dbReference type="Pfam" id="PF04230">
    <property type="entry name" value="PS_pyruv_trans"/>
    <property type="match status" value="1"/>
</dbReference>
<dbReference type="RefSeq" id="WP_068412104.1">
    <property type="nucleotide sequence ID" value="NZ_LRDB01000002.1"/>
</dbReference>
<reference evidence="2 3" key="1">
    <citation type="submission" date="2016-01" db="EMBL/GenBank/DDBJ databases">
        <title>Genome sequencing of Roseivirga echinicomitans KMM 6058.</title>
        <authorList>
            <person name="Selvaratnam C."/>
            <person name="Thevarajoo S."/>
            <person name="Goh K.M."/>
            <person name="Ee R."/>
            <person name="Chan K.-G."/>
            <person name="Chong C.S."/>
        </authorList>
    </citation>
    <scope>NUCLEOTIDE SEQUENCE [LARGE SCALE GENOMIC DNA]</scope>
    <source>
        <strain evidence="2 3">KMM 6058</strain>
    </source>
</reference>
<dbReference type="EMBL" id="LRDB01000002">
    <property type="protein sequence ID" value="KYG82845.1"/>
    <property type="molecule type" value="Genomic_DNA"/>
</dbReference>
<dbReference type="STRING" id="296218.AWN68_13755"/>
<proteinExistence type="predicted"/>
<dbReference type="OrthoDB" id="2522120at2"/>
<evidence type="ECO:0000313" key="3">
    <source>
        <dbReference type="Proteomes" id="UP000075615"/>
    </source>
</evidence>
<dbReference type="InterPro" id="IPR007345">
    <property type="entry name" value="Polysacch_pyruvyl_Trfase"/>
</dbReference>
<protein>
    <recommendedName>
        <fullName evidence="1">Polysaccharide pyruvyl transferase domain-containing protein</fullName>
    </recommendedName>
</protein>
<evidence type="ECO:0000313" key="2">
    <source>
        <dbReference type="EMBL" id="KYG82845.1"/>
    </source>
</evidence>
<organism evidence="2 3">
    <name type="scientific">Roseivirga echinicomitans</name>
    <dbReference type="NCBI Taxonomy" id="296218"/>
    <lineage>
        <taxon>Bacteria</taxon>
        <taxon>Pseudomonadati</taxon>
        <taxon>Bacteroidota</taxon>
        <taxon>Cytophagia</taxon>
        <taxon>Cytophagales</taxon>
        <taxon>Roseivirgaceae</taxon>
        <taxon>Roseivirga</taxon>
    </lineage>
</organism>
<accession>A0A150XW39</accession>
<name>A0A150XW39_9BACT</name>
<sequence length="387" mass="44873">MKKLRVLQLASYQGNIGDNANLTGTRRALMKNLDFKLEFHDLEIREFFWKERFYDVSFADTVNEYDLFIFGGGNFFELWVDHSSNNTSVDIDISILKKIKTPTVFYSLGMDPGMGVSEKGVSKFKKWLDYVISQERFVLSLRNDGSRNVAKKYLGNSYAKHFHFCPDGGLFTEVPSATHPEIEEGMINVGMNLAGDMMDVRFPMDTTESIDSNTFLTELGQMFNNLFNKHDDLRLVLYPHIYKDLEIISRFTYKMNDKQVRKKVSCAPYLTGFEGQDYIFDSYLNCQLIMGNRFHTNICAMGLNIPSIGFINYRQIHDFYEEIDMLDRSVEVNMKGFSKDLELMIEDTLTNGKEVKKAYSEITNGLKDELNSFHFYLNNWLKQIIGH</sequence>
<dbReference type="AlphaFoldDB" id="A0A150XW39"/>
<comment type="caution">
    <text evidence="2">The sequence shown here is derived from an EMBL/GenBank/DDBJ whole genome shotgun (WGS) entry which is preliminary data.</text>
</comment>
<evidence type="ECO:0000259" key="1">
    <source>
        <dbReference type="Pfam" id="PF04230"/>
    </source>
</evidence>
<feature type="domain" description="Polysaccharide pyruvyl transferase" evidence="1">
    <location>
        <begin position="15"/>
        <end position="311"/>
    </location>
</feature>
<gene>
    <name evidence="2" type="ORF">AWN68_13755</name>
</gene>
<dbReference type="Proteomes" id="UP000075615">
    <property type="component" value="Unassembled WGS sequence"/>
</dbReference>